<evidence type="ECO:0000256" key="6">
    <source>
        <dbReference type="ARBA" id="ARBA00023136"/>
    </source>
</evidence>
<evidence type="ECO:0000256" key="7">
    <source>
        <dbReference type="SAM" id="MobiDB-lite"/>
    </source>
</evidence>
<feature type="transmembrane region" description="Helical" evidence="8">
    <location>
        <begin position="540"/>
        <end position="558"/>
    </location>
</feature>
<feature type="region of interest" description="Disordered" evidence="7">
    <location>
        <begin position="471"/>
        <end position="502"/>
    </location>
</feature>
<feature type="signal peptide" evidence="9">
    <location>
        <begin position="1"/>
        <end position="25"/>
    </location>
</feature>
<evidence type="ECO:0000256" key="1">
    <source>
        <dbReference type="ARBA" id="ARBA00004167"/>
    </source>
</evidence>
<keyword evidence="3" id="KW-0808">Transferase</keyword>
<dbReference type="InterPro" id="IPR056508">
    <property type="entry name" value="HPAT-like"/>
</dbReference>
<evidence type="ECO:0000256" key="4">
    <source>
        <dbReference type="ARBA" id="ARBA00022692"/>
    </source>
</evidence>
<keyword evidence="4 8" id="KW-0812">Transmembrane</keyword>
<dbReference type="EMBL" id="KZ155838">
    <property type="protein sequence ID" value="OUS42597.1"/>
    <property type="molecule type" value="Genomic_DNA"/>
</dbReference>
<proteinExistence type="predicted"/>
<reference evidence="11" key="1">
    <citation type="submission" date="2017-04" db="EMBL/GenBank/DDBJ databases">
        <title>Population genomics of picophytoplankton unveils novel chromosome hypervariability.</title>
        <authorList>
            <consortium name="DOE Joint Genome Institute"/>
            <person name="Blanc-Mathieu R."/>
            <person name="Krasovec M."/>
            <person name="Hebrard M."/>
            <person name="Yau S."/>
            <person name="Desgranges E."/>
            <person name="Martin J."/>
            <person name="Schackwitz W."/>
            <person name="Kuo A."/>
            <person name="Salin G."/>
            <person name="Donnadieu C."/>
            <person name="Desdevises Y."/>
            <person name="Sanchez-Ferandin S."/>
            <person name="Moreau H."/>
            <person name="Rivals E."/>
            <person name="Grigoriev I.V."/>
            <person name="Grimsley N."/>
            <person name="Eyre-Walker A."/>
            <person name="Piganeau G."/>
        </authorList>
    </citation>
    <scope>NUCLEOTIDE SEQUENCE [LARGE SCALE GENOMIC DNA]</scope>
    <source>
        <strain evidence="11">RCC 1115</strain>
    </source>
</reference>
<feature type="domain" description="ShKT" evidence="10">
    <location>
        <begin position="395"/>
        <end position="429"/>
    </location>
</feature>
<dbReference type="SMART" id="SM00254">
    <property type="entry name" value="ShKT"/>
    <property type="match status" value="1"/>
</dbReference>
<evidence type="ECO:0000256" key="5">
    <source>
        <dbReference type="ARBA" id="ARBA00022989"/>
    </source>
</evidence>
<evidence type="ECO:0000256" key="9">
    <source>
        <dbReference type="SAM" id="SignalP"/>
    </source>
</evidence>
<evidence type="ECO:0000313" key="11">
    <source>
        <dbReference type="EMBL" id="OUS42597.1"/>
    </source>
</evidence>
<keyword evidence="9" id="KW-0732">Signal</keyword>
<dbReference type="Pfam" id="PF23452">
    <property type="entry name" value="HPAT"/>
    <property type="match status" value="1"/>
</dbReference>
<gene>
    <name evidence="11" type="ORF">BE221DRAFT_1008</name>
</gene>
<keyword evidence="6 8" id="KW-0472">Membrane</keyword>
<dbReference type="GO" id="GO:0016020">
    <property type="term" value="C:membrane"/>
    <property type="evidence" value="ECO:0007669"/>
    <property type="project" value="UniProtKB-SubCell"/>
</dbReference>
<keyword evidence="2" id="KW-0328">Glycosyltransferase</keyword>
<comment type="subcellular location">
    <subcellularLocation>
        <location evidence="1">Membrane</location>
        <topology evidence="1">Single-pass membrane protein</topology>
    </subcellularLocation>
</comment>
<name>A0A1Y5I1M6_OSTTA</name>
<feature type="chain" id="PRO_5012644567" description="ShKT domain-containing protein" evidence="9">
    <location>
        <begin position="26"/>
        <end position="576"/>
    </location>
</feature>
<dbReference type="Proteomes" id="UP000195557">
    <property type="component" value="Unassembled WGS sequence"/>
</dbReference>
<protein>
    <recommendedName>
        <fullName evidence="10">ShKT domain-containing protein</fullName>
    </recommendedName>
</protein>
<dbReference type="PROSITE" id="PS51670">
    <property type="entry name" value="SHKT"/>
    <property type="match status" value="1"/>
</dbReference>
<dbReference type="eggNOG" id="ENOG502QQG8">
    <property type="taxonomic scope" value="Eukaryota"/>
</dbReference>
<evidence type="ECO:0000259" key="10">
    <source>
        <dbReference type="PROSITE" id="PS51670"/>
    </source>
</evidence>
<dbReference type="Pfam" id="PF01549">
    <property type="entry name" value="ShK"/>
    <property type="match status" value="1"/>
</dbReference>
<dbReference type="InterPro" id="IPR044845">
    <property type="entry name" value="HPAT/SRGT1-like"/>
</dbReference>
<keyword evidence="5 8" id="KW-1133">Transmembrane helix</keyword>
<organism evidence="11">
    <name type="scientific">Ostreococcus tauri</name>
    <name type="common">Marine green alga</name>
    <dbReference type="NCBI Taxonomy" id="70448"/>
    <lineage>
        <taxon>Eukaryota</taxon>
        <taxon>Viridiplantae</taxon>
        <taxon>Chlorophyta</taxon>
        <taxon>Mamiellophyceae</taxon>
        <taxon>Mamiellales</taxon>
        <taxon>Bathycoccaceae</taxon>
        <taxon>Ostreococcus</taxon>
    </lineage>
</organism>
<feature type="compositionally biased region" description="Acidic residues" evidence="7">
    <location>
        <begin position="474"/>
        <end position="489"/>
    </location>
</feature>
<dbReference type="PANTHER" id="PTHR31485:SF7">
    <property type="entry name" value="PEPTIDYL SERINE ALPHA-GALACTOSYLTRANSFERASE"/>
    <property type="match status" value="1"/>
</dbReference>
<accession>A0A1Y5I1M6</accession>
<dbReference type="InterPro" id="IPR003582">
    <property type="entry name" value="ShKT_dom"/>
</dbReference>
<evidence type="ECO:0000256" key="3">
    <source>
        <dbReference type="ARBA" id="ARBA00022679"/>
    </source>
</evidence>
<evidence type="ECO:0000256" key="8">
    <source>
        <dbReference type="SAM" id="Phobius"/>
    </source>
</evidence>
<dbReference type="GO" id="GO:0016757">
    <property type="term" value="F:glycosyltransferase activity"/>
    <property type="evidence" value="ECO:0007669"/>
    <property type="project" value="UniProtKB-KW"/>
</dbReference>
<sequence>MRRSSGTRAWTPFVLLCALVARANANVVDSDSMHTVFSTECNDYFDWQSLGLYDSWRQVGQRGKFTRLLACDESDKKSLAKSVSVVPDTHVHPNYRVHPETKDAYSAYNKPYSLYHWTTHANVTADFLIVLDADMIFRAPMTVELLGVKRGSPVSARYSYLKGTLPENHMGVKARVRNVEKTQQVGGFTVMHREDMTKLAPRWLYWTEQVRQDPDSWANTGDIYNDNGKLGPPWISEMYGYVFAAAELGVEFQVHDDFMLYPGYYPPMDDRFPVVLHYGLTFHVMDWAFAKYWFHSKAVECPMKLFQRPPPESALKSRGMKRRRDLTALTCAWGLYNATRNYAIEVCGEKDPKDEPKIVYKCLTREKTKVVECHQKGDDEDDVDDTFRGQRVEKCEDKNEACCGWAKSGECMKNPGYMEEYCALSCDVCESARCASKCCPTNERDESRGEVVESKRQITAATVKNEERVVNEKMEEEPVEEEPVEEEPVEGTIEHEEERGETGRVATATIATHDLPDVADEILVNDSLGNDERFEWYSSWRSVFAIAAVLIIIRVRLAQRRRAKRRSRNYVRVVHR</sequence>
<evidence type="ECO:0000256" key="2">
    <source>
        <dbReference type="ARBA" id="ARBA00022676"/>
    </source>
</evidence>
<dbReference type="AlphaFoldDB" id="A0A1Y5I1M6"/>
<dbReference type="PANTHER" id="PTHR31485">
    <property type="entry name" value="PEPTIDYL SERINE ALPHA-GALACTOSYLTRANSFERASE"/>
    <property type="match status" value="1"/>
</dbReference>
<feature type="compositionally biased region" description="Basic and acidic residues" evidence="7">
    <location>
        <begin position="492"/>
        <end position="502"/>
    </location>
</feature>